<dbReference type="GO" id="GO:0003677">
    <property type="term" value="F:DNA binding"/>
    <property type="evidence" value="ECO:0007669"/>
    <property type="project" value="InterPro"/>
</dbReference>
<dbReference type="Gene3D" id="1.10.443.10">
    <property type="entry name" value="Intergrase catalytic core"/>
    <property type="match status" value="1"/>
</dbReference>
<dbReference type="GO" id="GO:0006310">
    <property type="term" value="P:DNA recombination"/>
    <property type="evidence" value="ECO:0007669"/>
    <property type="project" value="UniProtKB-KW"/>
</dbReference>
<accession>A0A519BAS7</accession>
<comment type="caution">
    <text evidence="3">The sequence shown here is derived from an EMBL/GenBank/DDBJ whole genome shotgun (WGS) entry which is preliminary data.</text>
</comment>
<dbReference type="AlphaFoldDB" id="A0A519BAS7"/>
<evidence type="ECO:0000313" key="4">
    <source>
        <dbReference type="Proteomes" id="UP000320813"/>
    </source>
</evidence>
<reference evidence="3 4" key="1">
    <citation type="submission" date="2019-01" db="EMBL/GenBank/DDBJ databases">
        <title>Insights into ecological role of a new deltaproteobacterial order Candidatus Sinidesulfobacterales (Sva0485) by metagenomics and metatranscriptomics.</title>
        <authorList>
            <person name="Tan S."/>
            <person name="Liu J."/>
            <person name="Fang Y."/>
            <person name="Hedlund B.P."/>
            <person name="Lian Z.H."/>
            <person name="Huang L.Y."/>
            <person name="Li J.T."/>
            <person name="Huang L.N."/>
            <person name="Li W.J."/>
            <person name="Jiang H.C."/>
            <person name="Dong H.L."/>
            <person name="Shu W.S."/>
        </authorList>
    </citation>
    <scope>NUCLEOTIDE SEQUENCE [LARGE SCALE GENOMIC DNA]</scope>
    <source>
        <strain evidence="3">AP3</strain>
    </source>
</reference>
<dbReference type="SUPFAM" id="SSF56349">
    <property type="entry name" value="DNA breaking-rejoining enzymes"/>
    <property type="match status" value="1"/>
</dbReference>
<evidence type="ECO:0000256" key="1">
    <source>
        <dbReference type="ARBA" id="ARBA00023172"/>
    </source>
</evidence>
<sequence>MSLKNSMVWYASKINTRLNDDFHKLSDKTSFNIRDEAVLIAKDFKEMGYKVNTKFQSPSQIAKTDMLNLVEYWKTAKAYDIGTMQNKMTALRHIMKEAGNTLYKINNGELGIGSGRDILNTSNSDKSYSLSEKAKDYIGNRPIEVQASVKLMESYGFRKDEALKATWAMVHGRDITKNGKIYLMPAWTKNGNYREFEMHDGGATVKEVKELVKDYKITGNIQQTRGLIDRTFTSLKKIDGDQAHPHGLRHEYAHFRYYKITGMTAPAAGGIKYAKMDANQKELYHNACKTIAPELGHTRETISRAYIGK</sequence>
<organism evidence="3 4">
    <name type="scientific">Candidatus Acidulodesulfobacterium ferriphilum</name>
    <dbReference type="NCBI Taxonomy" id="2597223"/>
    <lineage>
        <taxon>Bacteria</taxon>
        <taxon>Deltaproteobacteria</taxon>
        <taxon>Candidatus Acidulodesulfobacterales</taxon>
        <taxon>Candidatus Acidulodesulfobacterium</taxon>
    </lineage>
</organism>
<evidence type="ECO:0000313" key="3">
    <source>
        <dbReference type="EMBL" id="RZD14308.1"/>
    </source>
</evidence>
<gene>
    <name evidence="3" type="ORF">EVJ47_06480</name>
</gene>
<dbReference type="GO" id="GO:0015074">
    <property type="term" value="P:DNA integration"/>
    <property type="evidence" value="ECO:0007669"/>
    <property type="project" value="InterPro"/>
</dbReference>
<feature type="domain" description="Putative integrase N-terminal" evidence="2">
    <location>
        <begin position="17"/>
        <end position="101"/>
    </location>
</feature>
<name>A0A519BAS7_9DELT</name>
<dbReference type="InterPro" id="IPR013762">
    <property type="entry name" value="Integrase-like_cat_sf"/>
</dbReference>
<keyword evidence="1" id="KW-0233">DNA recombination</keyword>
<dbReference type="InterPro" id="IPR024457">
    <property type="entry name" value="Putative_integrase_N"/>
</dbReference>
<protein>
    <recommendedName>
        <fullName evidence="2">Putative integrase N-terminal domain-containing protein</fullName>
    </recommendedName>
</protein>
<dbReference type="EMBL" id="SGBD01000003">
    <property type="protein sequence ID" value="RZD14308.1"/>
    <property type="molecule type" value="Genomic_DNA"/>
</dbReference>
<dbReference type="Proteomes" id="UP000320813">
    <property type="component" value="Unassembled WGS sequence"/>
</dbReference>
<dbReference type="Pfam" id="PF12834">
    <property type="entry name" value="Phage_int_SAM_2"/>
    <property type="match status" value="1"/>
</dbReference>
<proteinExistence type="predicted"/>
<dbReference type="InterPro" id="IPR011010">
    <property type="entry name" value="DNA_brk_join_enz"/>
</dbReference>
<evidence type="ECO:0000259" key="2">
    <source>
        <dbReference type="Pfam" id="PF12834"/>
    </source>
</evidence>